<dbReference type="Proteomes" id="UP000287651">
    <property type="component" value="Unassembled WGS sequence"/>
</dbReference>
<protein>
    <submittedName>
        <fullName evidence="2">Uncharacterized protein</fullName>
    </submittedName>
</protein>
<name>A0A426XTE9_ENSVE</name>
<evidence type="ECO:0000256" key="1">
    <source>
        <dbReference type="SAM" id="MobiDB-lite"/>
    </source>
</evidence>
<reference evidence="2 3" key="1">
    <citation type="journal article" date="2014" name="Agronomy (Basel)">
        <title>A Draft Genome Sequence for Ensete ventricosum, the Drought-Tolerant Tree Against Hunger.</title>
        <authorList>
            <person name="Harrison J."/>
            <person name="Moore K.A."/>
            <person name="Paszkiewicz K."/>
            <person name="Jones T."/>
            <person name="Grant M."/>
            <person name="Ambacheew D."/>
            <person name="Muzemil S."/>
            <person name="Studholme D.J."/>
        </authorList>
    </citation>
    <scope>NUCLEOTIDE SEQUENCE [LARGE SCALE GENOMIC DNA]</scope>
</reference>
<proteinExistence type="predicted"/>
<organism evidence="2 3">
    <name type="scientific">Ensete ventricosum</name>
    <name type="common">Abyssinian banana</name>
    <name type="synonym">Musa ensete</name>
    <dbReference type="NCBI Taxonomy" id="4639"/>
    <lineage>
        <taxon>Eukaryota</taxon>
        <taxon>Viridiplantae</taxon>
        <taxon>Streptophyta</taxon>
        <taxon>Embryophyta</taxon>
        <taxon>Tracheophyta</taxon>
        <taxon>Spermatophyta</taxon>
        <taxon>Magnoliopsida</taxon>
        <taxon>Liliopsida</taxon>
        <taxon>Zingiberales</taxon>
        <taxon>Musaceae</taxon>
        <taxon>Ensete</taxon>
    </lineage>
</organism>
<gene>
    <name evidence="2" type="ORF">B296_00026376</name>
</gene>
<evidence type="ECO:0000313" key="3">
    <source>
        <dbReference type="Proteomes" id="UP000287651"/>
    </source>
</evidence>
<feature type="region of interest" description="Disordered" evidence="1">
    <location>
        <begin position="214"/>
        <end position="263"/>
    </location>
</feature>
<sequence>MQSGDDYGGRGGCRGGNDRCGWGDRQRWLQQKRRVEGVIGRRQLLRQGRLCQVVDDRSRCDSGGRQPLGCGKGSYVGSSGDRGDNKMGATGSNARRWWLRRRRWLWASDGGTMGEGSDDAGRSVSISLVPSAEEAEDRCGWEWLQTSDYSSRFWRGRGALARMLKIARGAVAGEEEGAAVRQPARRVCDSSRRALLGRKGIVGRRSYSITIKQRGGARRWPQEKRDQTMKERRDLHKKEINREKGQQIRRGRGRWCHRDNTGR</sequence>
<accession>A0A426XTE9</accession>
<comment type="caution">
    <text evidence="2">The sequence shown here is derived from an EMBL/GenBank/DDBJ whole genome shotgun (WGS) entry which is preliminary data.</text>
</comment>
<dbReference type="AlphaFoldDB" id="A0A426XTE9"/>
<dbReference type="EMBL" id="AMZH03017597">
    <property type="protein sequence ID" value="RRT42763.1"/>
    <property type="molecule type" value="Genomic_DNA"/>
</dbReference>
<feature type="compositionally biased region" description="Basic and acidic residues" evidence="1">
    <location>
        <begin position="220"/>
        <end position="246"/>
    </location>
</feature>
<evidence type="ECO:0000313" key="2">
    <source>
        <dbReference type="EMBL" id="RRT42763.1"/>
    </source>
</evidence>